<dbReference type="GO" id="GO:0005783">
    <property type="term" value="C:endoplasmic reticulum"/>
    <property type="evidence" value="ECO:0007669"/>
    <property type="project" value="TreeGrafter"/>
</dbReference>
<comment type="similarity">
    <text evidence="3 7">Belongs to the PRA1 family.</text>
</comment>
<feature type="transmembrane region" description="Helical" evidence="7">
    <location>
        <begin position="188"/>
        <end position="208"/>
    </location>
</feature>
<dbReference type="PANTHER" id="PTHR19317">
    <property type="entry name" value="PRENYLATED RAB ACCEPTOR 1-RELATED"/>
    <property type="match status" value="1"/>
</dbReference>
<keyword evidence="6 7" id="KW-0472">Membrane</keyword>
<feature type="transmembrane region" description="Helical" evidence="7">
    <location>
        <begin position="138"/>
        <end position="168"/>
    </location>
</feature>
<keyword evidence="7" id="KW-0813">Transport</keyword>
<dbReference type="Pfam" id="PF03208">
    <property type="entry name" value="PRA1"/>
    <property type="match status" value="1"/>
</dbReference>
<evidence type="ECO:0000313" key="9">
    <source>
        <dbReference type="EMBL" id="KAK3015664.1"/>
    </source>
</evidence>
<evidence type="ECO:0000256" key="2">
    <source>
        <dbReference type="ARBA" id="ARBA00004141"/>
    </source>
</evidence>
<evidence type="ECO:0000256" key="8">
    <source>
        <dbReference type="SAM" id="MobiDB-lite"/>
    </source>
</evidence>
<comment type="function">
    <text evidence="1 7">May be involved in both secretory and endocytic intracellular trafficking in the endosomal/prevacuolar compartments.</text>
</comment>
<sequence length="211" mass="22592">MSSSHKLPVSNPQTATSTSTTVPFAAPALRAFLTSTSDSLRRSLSRRRPWHELADPAAFSRPDSLSDAASRVRNNLSYFRVNYLALLAAVLALSLLLHPFSLLALLCLLAAWFFLYLFRPSDQPVVVFSRTFSDGETLGVLTLLTVVLVFLTNVGSLLISATLIGLGIVCVHGAFRAPEDLFLDVQEAPGSGLFLIFGGATAATPAVASRV</sequence>
<dbReference type="Proteomes" id="UP001188597">
    <property type="component" value="Unassembled WGS sequence"/>
</dbReference>
<gene>
    <name evidence="9" type="ORF">RJ639_007501</name>
</gene>
<evidence type="ECO:0000256" key="6">
    <source>
        <dbReference type="ARBA" id="ARBA00023136"/>
    </source>
</evidence>
<evidence type="ECO:0000256" key="5">
    <source>
        <dbReference type="ARBA" id="ARBA00022989"/>
    </source>
</evidence>
<evidence type="ECO:0000256" key="1">
    <source>
        <dbReference type="ARBA" id="ARBA00002501"/>
    </source>
</evidence>
<organism evidence="9 10">
    <name type="scientific">Escallonia herrerae</name>
    <dbReference type="NCBI Taxonomy" id="1293975"/>
    <lineage>
        <taxon>Eukaryota</taxon>
        <taxon>Viridiplantae</taxon>
        <taxon>Streptophyta</taxon>
        <taxon>Embryophyta</taxon>
        <taxon>Tracheophyta</taxon>
        <taxon>Spermatophyta</taxon>
        <taxon>Magnoliopsida</taxon>
        <taxon>eudicotyledons</taxon>
        <taxon>Gunneridae</taxon>
        <taxon>Pentapetalae</taxon>
        <taxon>asterids</taxon>
        <taxon>campanulids</taxon>
        <taxon>Escalloniales</taxon>
        <taxon>Escalloniaceae</taxon>
        <taxon>Escallonia</taxon>
    </lineage>
</organism>
<keyword evidence="5 7" id="KW-1133">Transmembrane helix</keyword>
<dbReference type="GO" id="GO:0016020">
    <property type="term" value="C:membrane"/>
    <property type="evidence" value="ECO:0007669"/>
    <property type="project" value="UniProtKB-SubCell"/>
</dbReference>
<keyword evidence="10" id="KW-1185">Reference proteome</keyword>
<keyword evidence="4 7" id="KW-0812">Transmembrane</keyword>
<feature type="transmembrane region" description="Helical" evidence="7">
    <location>
        <begin position="78"/>
        <end position="96"/>
    </location>
</feature>
<evidence type="ECO:0000256" key="4">
    <source>
        <dbReference type="ARBA" id="ARBA00022692"/>
    </source>
</evidence>
<name>A0AA88VXW4_9ASTE</name>
<evidence type="ECO:0000256" key="3">
    <source>
        <dbReference type="ARBA" id="ARBA00006483"/>
    </source>
</evidence>
<dbReference type="AlphaFoldDB" id="A0AA88VXW4"/>
<dbReference type="GO" id="GO:0005794">
    <property type="term" value="C:Golgi apparatus"/>
    <property type="evidence" value="ECO:0007669"/>
    <property type="project" value="TreeGrafter"/>
</dbReference>
<comment type="subcellular location">
    <subcellularLocation>
        <location evidence="2 7">Membrane</location>
        <topology evidence="2 7">Multi-pass membrane protein</topology>
    </subcellularLocation>
</comment>
<comment type="caution">
    <text evidence="9">The sequence shown here is derived from an EMBL/GenBank/DDBJ whole genome shotgun (WGS) entry which is preliminary data.</text>
</comment>
<evidence type="ECO:0000256" key="7">
    <source>
        <dbReference type="RuleBase" id="RU363107"/>
    </source>
</evidence>
<accession>A0AA88VXW4</accession>
<feature type="region of interest" description="Disordered" evidence="8">
    <location>
        <begin position="1"/>
        <end position="20"/>
    </location>
</feature>
<proteinExistence type="inferred from homology"/>
<dbReference type="GO" id="GO:0016192">
    <property type="term" value="P:vesicle-mediated transport"/>
    <property type="evidence" value="ECO:0007669"/>
    <property type="project" value="TreeGrafter"/>
</dbReference>
<dbReference type="PANTHER" id="PTHR19317:SF0">
    <property type="entry name" value="PRENYLATED RAB ACCEPTOR PROTEIN 1"/>
    <property type="match status" value="1"/>
</dbReference>
<dbReference type="InterPro" id="IPR004895">
    <property type="entry name" value="Prenylated_rab_accept_PRA1"/>
</dbReference>
<evidence type="ECO:0000313" key="10">
    <source>
        <dbReference type="Proteomes" id="UP001188597"/>
    </source>
</evidence>
<reference evidence="9" key="1">
    <citation type="submission" date="2022-12" db="EMBL/GenBank/DDBJ databases">
        <title>Draft genome assemblies for two species of Escallonia (Escalloniales).</title>
        <authorList>
            <person name="Chanderbali A."/>
            <person name="Dervinis C."/>
            <person name="Anghel I."/>
            <person name="Soltis D."/>
            <person name="Soltis P."/>
            <person name="Zapata F."/>
        </authorList>
    </citation>
    <scope>NUCLEOTIDE SEQUENCE</scope>
    <source>
        <strain evidence="9">UCBG64.0493</strain>
        <tissue evidence="9">Leaf</tissue>
    </source>
</reference>
<protein>
    <recommendedName>
        <fullName evidence="7">PRA1 family protein</fullName>
    </recommendedName>
</protein>
<dbReference type="EMBL" id="JAVXUP010001128">
    <property type="protein sequence ID" value="KAK3015664.1"/>
    <property type="molecule type" value="Genomic_DNA"/>
</dbReference>